<accession>L1L9R3</accession>
<dbReference type="Proteomes" id="UP000031512">
    <property type="component" value="Unassembled WGS sequence"/>
</dbReference>
<keyword evidence="1" id="KW-0812">Transmembrane</keyword>
<feature type="chain" id="PRO_5003952910" evidence="2">
    <location>
        <begin position="22"/>
        <end position="273"/>
    </location>
</feature>
<keyword evidence="1" id="KW-1133">Transmembrane helix</keyword>
<dbReference type="KEGG" id="beq:BEWA_016670"/>
<dbReference type="EMBL" id="ACOU01000008">
    <property type="protein sequence ID" value="EKX71989.1"/>
    <property type="molecule type" value="Genomic_DNA"/>
</dbReference>
<dbReference type="OrthoDB" id="361132at2759"/>
<comment type="caution">
    <text evidence="3">The sequence shown here is derived from an EMBL/GenBank/DDBJ whole genome shotgun (WGS) entry which is preliminary data.</text>
</comment>
<keyword evidence="1" id="KW-0472">Membrane</keyword>
<evidence type="ECO:0000313" key="3">
    <source>
        <dbReference type="EMBL" id="EKX71989.1"/>
    </source>
</evidence>
<proteinExistence type="predicted"/>
<dbReference type="GeneID" id="15804919"/>
<dbReference type="RefSeq" id="XP_004831441.1">
    <property type="nucleotide sequence ID" value="XM_004831384.1"/>
</dbReference>
<evidence type="ECO:0000313" key="4">
    <source>
        <dbReference type="Proteomes" id="UP000031512"/>
    </source>
</evidence>
<dbReference type="eggNOG" id="ENOG502QXGZ">
    <property type="taxonomic scope" value="Eukaryota"/>
</dbReference>
<reference evidence="3 4" key="1">
    <citation type="journal article" date="2012" name="BMC Genomics">
        <title>Comparative genomic analysis and phylogenetic position of Theileria equi.</title>
        <authorList>
            <person name="Kappmeyer L.S."/>
            <person name="Thiagarajan M."/>
            <person name="Herndon D.R."/>
            <person name="Ramsay J.D."/>
            <person name="Caler E."/>
            <person name="Djikeng A."/>
            <person name="Gillespie J.J."/>
            <person name="Lau A.O."/>
            <person name="Roalson E.H."/>
            <person name="Silva J.C."/>
            <person name="Silva M.G."/>
            <person name="Suarez C.E."/>
            <person name="Ueti M.W."/>
            <person name="Nene V.M."/>
            <person name="Mealey R.H."/>
            <person name="Knowles D.P."/>
            <person name="Brayton K.A."/>
        </authorList>
    </citation>
    <scope>NUCLEOTIDE SEQUENCE [LARGE SCALE GENOMIC DNA]</scope>
    <source>
        <strain evidence="3 4">WA</strain>
    </source>
</reference>
<dbReference type="VEuPathDB" id="PiroplasmaDB:BEWA_016670"/>
<sequence length="273" mass="30536">MVKSLLRASAVVFLALSGVFAKGDVRYLPVTVDISNYMLNQPNLFVKVDSEEVVFNAQEGHAIERVVNGDEVIRTFDLSQEAPKTVVKHIDDNYVIVSINVEPSLNLAYKHNGDRFVEMDITEFYETVFFKGLENVVVDLDAFSTSGYFSSSDFGPGKMYEFEIPSRRISKLVAGNTVLVSGVDELLLGVVVHVNGDRKVATVWYVFKPDGRIKEIFFQLINRTWTRVDTKTAAEALHFINPNFSVGYKPIYDGFSVACVSFTLIAIAFAVLY</sequence>
<gene>
    <name evidence="3" type="ORF">BEWA_016670</name>
</gene>
<name>L1L9R3_THEEQ</name>
<keyword evidence="2" id="KW-0732">Signal</keyword>
<evidence type="ECO:0000256" key="2">
    <source>
        <dbReference type="SAM" id="SignalP"/>
    </source>
</evidence>
<dbReference type="Pfam" id="PF02488">
    <property type="entry name" value="EMA"/>
    <property type="match status" value="1"/>
</dbReference>
<dbReference type="AlphaFoldDB" id="L1L9R3"/>
<dbReference type="InterPro" id="IPR003407">
    <property type="entry name" value="Merozoite_Agen"/>
</dbReference>
<feature type="transmembrane region" description="Helical" evidence="1">
    <location>
        <begin position="251"/>
        <end position="272"/>
    </location>
</feature>
<organism evidence="3 4">
    <name type="scientific">Theileria equi strain WA</name>
    <dbReference type="NCBI Taxonomy" id="1537102"/>
    <lineage>
        <taxon>Eukaryota</taxon>
        <taxon>Sar</taxon>
        <taxon>Alveolata</taxon>
        <taxon>Apicomplexa</taxon>
        <taxon>Aconoidasida</taxon>
        <taxon>Piroplasmida</taxon>
        <taxon>Theileriidae</taxon>
        <taxon>Theileria</taxon>
    </lineage>
</organism>
<feature type="signal peptide" evidence="2">
    <location>
        <begin position="1"/>
        <end position="21"/>
    </location>
</feature>
<protein>
    <submittedName>
        <fullName evidence="3">Ema family member protein</fullName>
    </submittedName>
</protein>
<evidence type="ECO:0000256" key="1">
    <source>
        <dbReference type="SAM" id="Phobius"/>
    </source>
</evidence>
<keyword evidence="4" id="KW-1185">Reference proteome</keyword>